<keyword evidence="9" id="KW-1185">Reference proteome</keyword>
<keyword evidence="4 6" id="KW-1133">Transmembrane helix</keyword>
<comment type="subcellular location">
    <subcellularLocation>
        <location evidence="1">Endoplasmic reticulum membrane</location>
        <topology evidence="1">Multi-pass membrane protein</topology>
    </subcellularLocation>
</comment>
<dbReference type="PANTHER" id="PTHR22911:SF6">
    <property type="entry name" value="SOLUTE CARRIER FAMILY 35 MEMBER G1"/>
    <property type="match status" value="1"/>
</dbReference>
<evidence type="ECO:0000256" key="6">
    <source>
        <dbReference type="SAM" id="Phobius"/>
    </source>
</evidence>
<dbReference type="GO" id="GO:0016020">
    <property type="term" value="C:membrane"/>
    <property type="evidence" value="ECO:0007669"/>
    <property type="project" value="UniProtKB-SubCell"/>
</dbReference>
<evidence type="ECO:0000256" key="2">
    <source>
        <dbReference type="ARBA" id="ARBA00022692"/>
    </source>
</evidence>
<evidence type="ECO:0000256" key="3">
    <source>
        <dbReference type="ARBA" id="ARBA00022824"/>
    </source>
</evidence>
<feature type="transmembrane region" description="Helical" evidence="6">
    <location>
        <begin position="55"/>
        <end position="75"/>
    </location>
</feature>
<dbReference type="InterPro" id="IPR000620">
    <property type="entry name" value="EamA_dom"/>
</dbReference>
<dbReference type="PANTHER" id="PTHR22911">
    <property type="entry name" value="ACYL-MALONYL CONDENSING ENZYME-RELATED"/>
    <property type="match status" value="1"/>
</dbReference>
<dbReference type="RefSeq" id="XP_040636198.1">
    <property type="nucleotide sequence ID" value="XM_040779234.1"/>
</dbReference>
<keyword evidence="5 6" id="KW-0472">Membrane</keyword>
<feature type="domain" description="EamA" evidence="7">
    <location>
        <begin position="226"/>
        <end position="367"/>
    </location>
</feature>
<dbReference type="Pfam" id="PF00892">
    <property type="entry name" value="EamA"/>
    <property type="match status" value="2"/>
</dbReference>
<feature type="transmembrane region" description="Helical" evidence="6">
    <location>
        <begin position="326"/>
        <end position="345"/>
    </location>
</feature>
<dbReference type="STRING" id="1388766.A0A017S8K7"/>
<feature type="transmembrane region" description="Helical" evidence="6">
    <location>
        <begin position="257"/>
        <end position="278"/>
    </location>
</feature>
<feature type="transmembrane region" description="Helical" evidence="6">
    <location>
        <begin position="224"/>
        <end position="245"/>
    </location>
</feature>
<protein>
    <recommendedName>
        <fullName evidence="7">EamA domain-containing protein</fullName>
    </recommendedName>
</protein>
<feature type="transmembrane region" description="Helical" evidence="6">
    <location>
        <begin position="351"/>
        <end position="369"/>
    </location>
</feature>
<keyword evidence="2 6" id="KW-0812">Transmembrane</keyword>
<feature type="transmembrane region" description="Helical" evidence="6">
    <location>
        <begin position="187"/>
        <end position="204"/>
    </location>
</feature>
<feature type="transmembrane region" description="Helical" evidence="6">
    <location>
        <begin position="290"/>
        <end position="314"/>
    </location>
</feature>
<keyword evidence="3" id="KW-0256">Endoplasmic reticulum</keyword>
<feature type="transmembrane region" description="Helical" evidence="6">
    <location>
        <begin position="127"/>
        <end position="147"/>
    </location>
</feature>
<evidence type="ECO:0000313" key="9">
    <source>
        <dbReference type="Proteomes" id="UP000019804"/>
    </source>
</evidence>
<evidence type="ECO:0000259" key="7">
    <source>
        <dbReference type="Pfam" id="PF00892"/>
    </source>
</evidence>
<organism evidence="8 9">
    <name type="scientific">Aspergillus ruber (strain CBS 135680)</name>
    <dbReference type="NCBI Taxonomy" id="1388766"/>
    <lineage>
        <taxon>Eukaryota</taxon>
        <taxon>Fungi</taxon>
        <taxon>Dikarya</taxon>
        <taxon>Ascomycota</taxon>
        <taxon>Pezizomycotina</taxon>
        <taxon>Eurotiomycetes</taxon>
        <taxon>Eurotiomycetidae</taxon>
        <taxon>Eurotiales</taxon>
        <taxon>Aspergillaceae</taxon>
        <taxon>Aspergillus</taxon>
        <taxon>Aspergillus subgen. Aspergillus</taxon>
    </lineage>
</organism>
<dbReference type="EMBL" id="KK088436">
    <property type="protein sequence ID" value="EYE92510.1"/>
    <property type="molecule type" value="Genomic_DNA"/>
</dbReference>
<evidence type="ECO:0000313" key="8">
    <source>
        <dbReference type="EMBL" id="EYE92510.1"/>
    </source>
</evidence>
<evidence type="ECO:0000256" key="4">
    <source>
        <dbReference type="ARBA" id="ARBA00022989"/>
    </source>
</evidence>
<evidence type="ECO:0000256" key="1">
    <source>
        <dbReference type="ARBA" id="ARBA00004477"/>
    </source>
</evidence>
<feature type="transmembrane region" description="Helical" evidence="6">
    <location>
        <begin position="95"/>
        <end position="115"/>
    </location>
</feature>
<dbReference type="OrthoDB" id="306876at2759"/>
<gene>
    <name evidence="8" type="ORF">EURHEDRAFT_379997</name>
</gene>
<dbReference type="AlphaFoldDB" id="A0A017S8K7"/>
<reference evidence="9" key="1">
    <citation type="journal article" date="2014" name="Nat. Commun.">
        <title>Genomic adaptations of the halophilic Dead Sea filamentous fungus Eurotium rubrum.</title>
        <authorList>
            <person name="Kis-Papo T."/>
            <person name="Weig A.R."/>
            <person name="Riley R."/>
            <person name="Persoh D."/>
            <person name="Salamov A."/>
            <person name="Sun H."/>
            <person name="Lipzen A."/>
            <person name="Wasser S.P."/>
            <person name="Rambold G."/>
            <person name="Grigoriev I.V."/>
            <person name="Nevo E."/>
        </authorList>
    </citation>
    <scope>NUCLEOTIDE SEQUENCE [LARGE SCALE GENOMIC DNA]</scope>
    <source>
        <strain evidence="9">CBS 135680</strain>
    </source>
</reference>
<dbReference type="InterPro" id="IPR037185">
    <property type="entry name" value="EmrE-like"/>
</dbReference>
<dbReference type="SUPFAM" id="SSF103481">
    <property type="entry name" value="Multidrug resistance efflux transporter EmrE"/>
    <property type="match status" value="2"/>
</dbReference>
<accession>A0A017S8K7</accession>
<sequence length="396" mass="43104">MAPHKTSSSTQAQSRQILPSNLDDAQTPLLRPSSQELNDESTSRWAQWRMKTQDFWLQSKGMILVLLSQFFGASMNVMTQYLEIDGERGAGMDPFQILFARMSITVIASYLYMWYAQVPDPLGRRPVIGLLTLRAVGGFFGVFGLYYSVKYLPLSEATVLTFLAPILSCYATSLFVAHETFTWKQQLAGVVSLGGVVLIARPFSPMSAPSDSPSDGAQADELHHLLAILMALVGVLGAACAYTTIRMIGKRAHPLVSVTYFSVYSTLISCIAMAVLPSVDFKLPSTGIEWTLLVALGVCGFLLQFLLTAGLAYVPPGQAAGSGNRATSMVYTQMLFALFYDEVVWKNTLSAMSWAGSGLILVSAIYVAMAREPRGDVVQVQVQHADERNGGEGHNV</sequence>
<dbReference type="GeneID" id="63694358"/>
<proteinExistence type="predicted"/>
<name>A0A017S8K7_ASPRC</name>
<dbReference type="Proteomes" id="UP000019804">
    <property type="component" value="Unassembled WGS sequence"/>
</dbReference>
<evidence type="ECO:0000256" key="5">
    <source>
        <dbReference type="ARBA" id="ARBA00023136"/>
    </source>
</evidence>
<dbReference type="HOGENOM" id="CLU_032828_4_3_1"/>
<feature type="transmembrane region" description="Helical" evidence="6">
    <location>
        <begin position="159"/>
        <end position="178"/>
    </location>
</feature>
<feature type="domain" description="EamA" evidence="7">
    <location>
        <begin position="60"/>
        <end position="200"/>
    </location>
</feature>